<dbReference type="AlphaFoldDB" id="A0A1H1W8L8"/>
<evidence type="ECO:0000313" key="5">
    <source>
        <dbReference type="EMBL" id="SDS92991.1"/>
    </source>
</evidence>
<dbReference type="EMBL" id="LT629732">
    <property type="protein sequence ID" value="SDS92991.1"/>
    <property type="molecule type" value="Genomic_DNA"/>
</dbReference>
<accession>A0A1H1W8L8</accession>
<reference evidence="5 6" key="1">
    <citation type="submission" date="2016-10" db="EMBL/GenBank/DDBJ databases">
        <authorList>
            <person name="de Groot N.N."/>
        </authorList>
    </citation>
    <scope>NUCLEOTIDE SEQUENCE [LARGE SCALE GENOMIC DNA]</scope>
    <source>
        <strain evidence="5 6">DSM 22024</strain>
    </source>
</reference>
<dbReference type="PANTHER" id="PTHR33744">
    <property type="entry name" value="CARBOHYDRATE DIACID REGULATOR"/>
    <property type="match status" value="1"/>
</dbReference>
<comment type="similarity">
    <text evidence="1">Belongs to the CdaR family.</text>
</comment>
<dbReference type="Gene3D" id="1.10.10.2840">
    <property type="entry name" value="PucR C-terminal helix-turn-helix domain"/>
    <property type="match status" value="1"/>
</dbReference>
<evidence type="ECO:0000256" key="1">
    <source>
        <dbReference type="ARBA" id="ARBA00006754"/>
    </source>
</evidence>
<organism evidence="5 6">
    <name type="scientific">Actinopolymorpha singaporensis</name>
    <dbReference type="NCBI Taxonomy" id="117157"/>
    <lineage>
        <taxon>Bacteria</taxon>
        <taxon>Bacillati</taxon>
        <taxon>Actinomycetota</taxon>
        <taxon>Actinomycetes</taxon>
        <taxon>Propionibacteriales</taxon>
        <taxon>Actinopolymorphaceae</taxon>
        <taxon>Actinopolymorpha</taxon>
    </lineage>
</organism>
<dbReference type="Proteomes" id="UP000198983">
    <property type="component" value="Chromosome I"/>
</dbReference>
<dbReference type="InterPro" id="IPR042070">
    <property type="entry name" value="PucR_C-HTH_sf"/>
</dbReference>
<evidence type="ECO:0000313" key="6">
    <source>
        <dbReference type="Proteomes" id="UP000198983"/>
    </source>
</evidence>
<dbReference type="InterPro" id="IPR041522">
    <property type="entry name" value="CdaR_GGDEF"/>
</dbReference>
<sequence>MPSLHRTSTANHLERASGVLASATIERMQERLSWFRRMNPQDRSWIGLVAQTFFAAFVAWFRDPGRGPIFTADVLGTAPRELTRKVTLHQTVEMIRIGIEVAEERVDQIVPEEDVARVREAVLLYSREIAFSAAELYARAAEMRGAWDARLEALIVDAVLRGETDDAVRSRVAALGWSESAPVLVVVGSTPEGDPEAGVELIRRDARQARLDVLTGVQGDRLIVILGGETDPAKTAGRFAAHFGPGPVVYGPVVTDLMGASRAARAAIAGYLAAPAWLDAPRPVGAEELLPERALSADETARRQLVVDIYTPLAQAGPVLLETLAAFFENGGSVEATSRMLFVHANTVRYRLRRITELSGYSPSNPRHAYTLRIALTLGRLHAHRVASAH</sequence>
<evidence type="ECO:0000259" key="3">
    <source>
        <dbReference type="Pfam" id="PF13556"/>
    </source>
</evidence>
<dbReference type="PANTHER" id="PTHR33744:SF7">
    <property type="entry name" value="PUCR FAMILY TRANSCRIPTIONAL REGULATOR"/>
    <property type="match status" value="1"/>
</dbReference>
<dbReference type="RefSeq" id="WP_241827558.1">
    <property type="nucleotide sequence ID" value="NZ_LT629732.1"/>
</dbReference>
<gene>
    <name evidence="5" type="ORF">SAMN04489717_4388</name>
</gene>
<dbReference type="Pfam" id="PF13556">
    <property type="entry name" value="HTH_30"/>
    <property type="match status" value="1"/>
</dbReference>
<keyword evidence="6" id="KW-1185">Reference proteome</keyword>
<feature type="transmembrane region" description="Helical" evidence="2">
    <location>
        <begin position="44"/>
        <end position="61"/>
    </location>
</feature>
<dbReference type="InterPro" id="IPR051448">
    <property type="entry name" value="CdaR-like_regulators"/>
</dbReference>
<dbReference type="InterPro" id="IPR025736">
    <property type="entry name" value="PucR_C-HTH_dom"/>
</dbReference>
<feature type="domain" description="PucR C-terminal helix-turn-helix" evidence="3">
    <location>
        <begin position="320"/>
        <end position="377"/>
    </location>
</feature>
<evidence type="ECO:0000259" key="4">
    <source>
        <dbReference type="Pfam" id="PF17853"/>
    </source>
</evidence>
<dbReference type="STRING" id="117157.SAMN04489717_4388"/>
<feature type="domain" description="CdaR GGDEF-like" evidence="4">
    <location>
        <begin position="162"/>
        <end position="268"/>
    </location>
</feature>
<keyword evidence="2" id="KW-0472">Membrane</keyword>
<name>A0A1H1W8L8_9ACTN</name>
<evidence type="ECO:0000256" key="2">
    <source>
        <dbReference type="SAM" id="Phobius"/>
    </source>
</evidence>
<dbReference type="Pfam" id="PF17853">
    <property type="entry name" value="GGDEF_2"/>
    <property type="match status" value="1"/>
</dbReference>
<proteinExistence type="inferred from homology"/>
<keyword evidence="2" id="KW-1133">Transmembrane helix</keyword>
<protein>
    <submittedName>
        <fullName evidence="5">PucR C-terminal helix-turn-helix domain-containing protein</fullName>
    </submittedName>
</protein>
<keyword evidence="2" id="KW-0812">Transmembrane</keyword>